<dbReference type="Gene3D" id="1.25.40.10">
    <property type="entry name" value="Tetratricopeptide repeat domain"/>
    <property type="match status" value="2"/>
</dbReference>
<accession>A0A511RMZ7</accession>
<evidence type="ECO:0000313" key="2">
    <source>
        <dbReference type="Proteomes" id="UP000321827"/>
    </source>
</evidence>
<protein>
    <recommendedName>
        <fullName evidence="3">MalT-like TPR region domain-containing protein</fullName>
    </recommendedName>
</protein>
<gene>
    <name evidence="1" type="ORF">ODE01S_17460</name>
</gene>
<organism evidence="1 2">
    <name type="scientific">Oceanithermus desulfurans NBRC 100063</name>
    <dbReference type="NCBI Taxonomy" id="1227550"/>
    <lineage>
        <taxon>Bacteria</taxon>
        <taxon>Thermotogati</taxon>
        <taxon>Deinococcota</taxon>
        <taxon>Deinococci</taxon>
        <taxon>Thermales</taxon>
        <taxon>Thermaceae</taxon>
        <taxon>Oceanithermus</taxon>
    </lineage>
</organism>
<evidence type="ECO:0000313" key="1">
    <source>
        <dbReference type="EMBL" id="GEM90312.1"/>
    </source>
</evidence>
<proteinExistence type="predicted"/>
<dbReference type="AlphaFoldDB" id="A0A511RMZ7"/>
<dbReference type="EMBL" id="BJXN01000012">
    <property type="protein sequence ID" value="GEM90312.1"/>
    <property type="molecule type" value="Genomic_DNA"/>
</dbReference>
<dbReference type="Proteomes" id="UP000321827">
    <property type="component" value="Unassembled WGS sequence"/>
</dbReference>
<comment type="caution">
    <text evidence="1">The sequence shown here is derived from an EMBL/GenBank/DDBJ whole genome shotgun (WGS) entry which is preliminary data.</text>
</comment>
<evidence type="ECO:0008006" key="3">
    <source>
        <dbReference type="Google" id="ProtNLM"/>
    </source>
</evidence>
<sequence length="453" mass="49624">MGVTPRIEEWLHQGEYDRAYDALVAAAERRFTTAARAAEALVDLAEFYSLYGEAEAEAWRAALDEAEARWSAAARNERYAALRFELEALTGQAVEPPEVEQPRAAYHVAQGLAYLGRMEAALAALPDPEALPPFLEARAWALSGRVHESLGRLDDAARAHERAAARSYGKERLWSLLDAAALWLETEAAERAQALLAEAEPLLGEGELSDRATYRYLRARVELLLGNPERAAEEIVQAEGLEAAGAGLSHGTAMVRAQVHQQSGRLEAARAAYQDAEKRAAAGDLPFVWHEWGLFELDHGDLIRAEALLRKVASDEAYPHRAHALADLAEAYYRLGDGAAADEAARRALELGTVPAAHLILGNRAYDVGAWDEALAHYRAAAAAAREGDRDWVTATEMIVDVLAQSGYPNPAEVAELAERLLPYLPPSDEWRETLRGYADRARELALKGRLLN</sequence>
<reference evidence="1 2" key="1">
    <citation type="submission" date="2019-07" db="EMBL/GenBank/DDBJ databases">
        <title>Whole genome shotgun sequence of Oceanithermus desulfurans NBRC 100063.</title>
        <authorList>
            <person name="Hosoyama A."/>
            <person name="Uohara A."/>
            <person name="Ohji S."/>
            <person name="Ichikawa N."/>
        </authorList>
    </citation>
    <scope>NUCLEOTIDE SEQUENCE [LARGE SCALE GENOMIC DNA]</scope>
    <source>
        <strain evidence="1 2">NBRC 100063</strain>
    </source>
</reference>
<name>A0A511RMZ7_9DEIN</name>
<dbReference type="SUPFAM" id="SSF48452">
    <property type="entry name" value="TPR-like"/>
    <property type="match status" value="1"/>
</dbReference>
<dbReference type="InterPro" id="IPR011990">
    <property type="entry name" value="TPR-like_helical_dom_sf"/>
</dbReference>